<gene>
    <name evidence="1" type="ORF">ONZ51_g875</name>
</gene>
<keyword evidence="2" id="KW-1185">Reference proteome</keyword>
<dbReference type="Gene3D" id="1.20.930.20">
    <property type="entry name" value="Adaptor protein Cbl, N-terminal domain"/>
    <property type="match status" value="1"/>
</dbReference>
<evidence type="ECO:0000313" key="2">
    <source>
        <dbReference type="Proteomes" id="UP001215151"/>
    </source>
</evidence>
<organism evidence="1 2">
    <name type="scientific">Trametes cubensis</name>
    <dbReference type="NCBI Taxonomy" id="1111947"/>
    <lineage>
        <taxon>Eukaryota</taxon>
        <taxon>Fungi</taxon>
        <taxon>Dikarya</taxon>
        <taxon>Basidiomycota</taxon>
        <taxon>Agaricomycotina</taxon>
        <taxon>Agaricomycetes</taxon>
        <taxon>Polyporales</taxon>
        <taxon>Polyporaceae</taxon>
        <taxon>Trametes</taxon>
    </lineage>
</organism>
<evidence type="ECO:0000313" key="1">
    <source>
        <dbReference type="EMBL" id="KAJ8496849.1"/>
    </source>
</evidence>
<dbReference type="InterPro" id="IPR059179">
    <property type="entry name" value="MLKL-like_MCAfunc"/>
</dbReference>
<sequence length="672" mass="76112">MPSLRLSRRSASGDVLATLVSALEVLQEASSAVATVPFLGSIVGAALGIARTVEKIRSDKERFIRLARRVSEFARHVEESLASDPQAVDDKLKVNLIEIQALLTRIRSDVEAELRRKPLSRFLLQSSISEMLDDRMDELDSAWRAFDTACLIALRVKLERQAMYDDHSQLRLFRWSDLRCLKVRGSYRVRGQVVGEEWEGRWEGRAVVIRTIRDRASPEAKIGPEAMVTYYPQIHHPYLAQVVGYSHPVLQDRFYFMDTGVIPLIHQFHGKDILSRLLQWLQLIVDYQSAFSYLHEVGIAFNECHSHDRCLPSAMLNEEGRLIVDAGDLEDANPGCFQSRLRRLYDEDAGATSPGKGDSSLRFLLKEKPSLTVNLDYANDDVVMDCAIALQRLLKSHTGGRSADALDLKEFLGSDLAKIWASHPFQARVHHAQWGDYGYIKRDGSDESFVRLGNLYDLAKPTGKLTTFLLRRRREHDWEPAQDYPWAEDTVCHTFDLSDQSEDTVEDIAVVRTLPDDCEYHDFFWNHAEDVANEYGLNVHDIILFEEVFHYAGAVVCDTGINRATTAQSSISTGKVSGRPDRIYFHQLPLLASGEAPNPWGYWSIAADPTPGPWPPFEIPGVELTCRVQSNYARVSTFEAEVLVYLNQLRRNHILNSCSTSQDVSGRFEEIK</sequence>
<dbReference type="Proteomes" id="UP001215151">
    <property type="component" value="Unassembled WGS sequence"/>
</dbReference>
<comment type="caution">
    <text evidence="1">The sequence shown here is derived from an EMBL/GenBank/DDBJ whole genome shotgun (WGS) entry which is preliminary data.</text>
</comment>
<protein>
    <submittedName>
        <fullName evidence="1">Uncharacterized protein</fullName>
    </submittedName>
</protein>
<dbReference type="CDD" id="cd21037">
    <property type="entry name" value="MLKL_NTD"/>
    <property type="match status" value="1"/>
</dbReference>
<dbReference type="AlphaFoldDB" id="A0AAD7U399"/>
<dbReference type="InterPro" id="IPR036537">
    <property type="entry name" value="Adaptor_Cbl_N_dom_sf"/>
</dbReference>
<reference evidence="1" key="1">
    <citation type="submission" date="2022-11" db="EMBL/GenBank/DDBJ databases">
        <title>Genome Sequence of Cubamyces cubensis.</title>
        <authorList>
            <person name="Buettner E."/>
        </authorList>
    </citation>
    <scope>NUCLEOTIDE SEQUENCE</scope>
    <source>
        <strain evidence="1">MPL-01</strain>
    </source>
</reference>
<dbReference type="EMBL" id="JAPEVG010000011">
    <property type="protein sequence ID" value="KAJ8496849.1"/>
    <property type="molecule type" value="Genomic_DNA"/>
</dbReference>
<proteinExistence type="predicted"/>
<dbReference type="GO" id="GO:0007166">
    <property type="term" value="P:cell surface receptor signaling pathway"/>
    <property type="evidence" value="ECO:0007669"/>
    <property type="project" value="InterPro"/>
</dbReference>
<accession>A0AAD7U399</accession>
<name>A0AAD7U399_9APHY</name>